<evidence type="ECO:0000313" key="2">
    <source>
        <dbReference type="Proteomes" id="UP000030746"/>
    </source>
</evidence>
<protein>
    <submittedName>
        <fullName evidence="1">Uncharacterized protein</fullName>
    </submittedName>
</protein>
<proteinExistence type="predicted"/>
<dbReference type="HOGENOM" id="CLU_1333257_0_0_1"/>
<dbReference type="AlphaFoldDB" id="V4B139"/>
<sequence length="206" mass="23776">MKLKHRLVCVLTFSICALLGVHVFVLSGVQNLLSIEPAVNHVDRSEYRDIRGSEHAHYPAGRKRLNKSNFSGDVDLDSNTLKVFKNMLDEDVGLRQQTLQPPKAQAMEDNHGETPLQEIKDFKNSKVDQMLANLKEKNPSKFDLRYFEKADYLTFLKDFSSHFKKSKKSLAVYKNYKGHNVTKLLEKSFERRDFLVYGTFFSKIVS</sequence>
<gene>
    <name evidence="1" type="ORF">LOTGIDRAFT_156601</name>
</gene>
<dbReference type="GeneID" id="20237044"/>
<evidence type="ECO:0000313" key="1">
    <source>
        <dbReference type="EMBL" id="ESP03998.1"/>
    </source>
</evidence>
<accession>V4B139</accession>
<name>V4B139_LOTGI</name>
<dbReference type="Proteomes" id="UP000030746">
    <property type="component" value="Unassembled WGS sequence"/>
</dbReference>
<dbReference type="CTD" id="20237044"/>
<reference evidence="1 2" key="1">
    <citation type="journal article" date="2013" name="Nature">
        <title>Insights into bilaterian evolution from three spiralian genomes.</title>
        <authorList>
            <person name="Simakov O."/>
            <person name="Marletaz F."/>
            <person name="Cho S.J."/>
            <person name="Edsinger-Gonzales E."/>
            <person name="Havlak P."/>
            <person name="Hellsten U."/>
            <person name="Kuo D.H."/>
            <person name="Larsson T."/>
            <person name="Lv J."/>
            <person name="Arendt D."/>
            <person name="Savage R."/>
            <person name="Osoegawa K."/>
            <person name="de Jong P."/>
            <person name="Grimwood J."/>
            <person name="Chapman J.A."/>
            <person name="Shapiro H."/>
            <person name="Aerts A."/>
            <person name="Otillar R.P."/>
            <person name="Terry A.Y."/>
            <person name="Boore J.L."/>
            <person name="Grigoriev I.V."/>
            <person name="Lindberg D.R."/>
            <person name="Seaver E.C."/>
            <person name="Weisblat D.A."/>
            <person name="Putnam N.H."/>
            <person name="Rokhsar D.S."/>
        </authorList>
    </citation>
    <scope>NUCLEOTIDE SEQUENCE [LARGE SCALE GENOMIC DNA]</scope>
</reference>
<keyword evidence="2" id="KW-1185">Reference proteome</keyword>
<organism evidence="1 2">
    <name type="scientific">Lottia gigantea</name>
    <name type="common">Giant owl limpet</name>
    <dbReference type="NCBI Taxonomy" id="225164"/>
    <lineage>
        <taxon>Eukaryota</taxon>
        <taxon>Metazoa</taxon>
        <taxon>Spiralia</taxon>
        <taxon>Lophotrochozoa</taxon>
        <taxon>Mollusca</taxon>
        <taxon>Gastropoda</taxon>
        <taxon>Patellogastropoda</taxon>
        <taxon>Lottioidea</taxon>
        <taxon>Lottiidae</taxon>
        <taxon>Lottia</taxon>
    </lineage>
</organism>
<dbReference type="KEGG" id="lgi:LOTGIDRAFT_156601"/>
<dbReference type="RefSeq" id="XP_009045480.1">
    <property type="nucleotide sequence ID" value="XM_009047232.1"/>
</dbReference>
<dbReference type="EMBL" id="KB199905">
    <property type="protein sequence ID" value="ESP03998.1"/>
    <property type="molecule type" value="Genomic_DNA"/>
</dbReference>